<accession>A0A8H4RZ88</accession>
<dbReference type="OrthoDB" id="3439049at2759"/>
<evidence type="ECO:0000313" key="1">
    <source>
        <dbReference type="EMBL" id="KAF4637896.1"/>
    </source>
</evidence>
<keyword evidence="2" id="KW-1185">Reference proteome</keyword>
<name>A0A8H4RZ88_9HELO</name>
<reference evidence="1 2" key="1">
    <citation type="submission" date="2020-03" db="EMBL/GenBank/DDBJ databases">
        <title>Draft Genome Sequence of Cudoniella acicularis.</title>
        <authorList>
            <person name="Buettner E."/>
            <person name="Kellner H."/>
        </authorList>
    </citation>
    <scope>NUCLEOTIDE SEQUENCE [LARGE SCALE GENOMIC DNA]</scope>
    <source>
        <strain evidence="1 2">DSM 108380</strain>
    </source>
</reference>
<organism evidence="1 2">
    <name type="scientific">Cudoniella acicularis</name>
    <dbReference type="NCBI Taxonomy" id="354080"/>
    <lineage>
        <taxon>Eukaryota</taxon>
        <taxon>Fungi</taxon>
        <taxon>Dikarya</taxon>
        <taxon>Ascomycota</taxon>
        <taxon>Pezizomycotina</taxon>
        <taxon>Leotiomycetes</taxon>
        <taxon>Helotiales</taxon>
        <taxon>Tricladiaceae</taxon>
        <taxon>Cudoniella</taxon>
    </lineage>
</organism>
<evidence type="ECO:0000313" key="2">
    <source>
        <dbReference type="Proteomes" id="UP000566819"/>
    </source>
</evidence>
<sequence length="173" mass="19537">MLTHPRQELYRMGILYDVEDVAQQSNAIASEVPFQQASPLFIPRQRKPRPSRRRSTWRSLPLYLSLSNLKDDADIARFLSPTAPPTSIQHRKHKVPLPQPLSLDIPQSLPPVAAPALTESPTNIFPNTPISTSPTTYFNDWEFINNISTPTHPPETITPSSEPETWIFLSDDS</sequence>
<dbReference type="AlphaFoldDB" id="A0A8H4RZ88"/>
<comment type="caution">
    <text evidence="1">The sequence shown here is derived from an EMBL/GenBank/DDBJ whole genome shotgun (WGS) entry which is preliminary data.</text>
</comment>
<dbReference type="EMBL" id="JAAMPI010000006">
    <property type="protein sequence ID" value="KAF4637896.1"/>
    <property type="molecule type" value="Genomic_DNA"/>
</dbReference>
<protein>
    <submittedName>
        <fullName evidence="1">Uncharacterized protein</fullName>
    </submittedName>
</protein>
<proteinExistence type="predicted"/>
<dbReference type="Proteomes" id="UP000566819">
    <property type="component" value="Unassembled WGS sequence"/>
</dbReference>
<gene>
    <name evidence="1" type="ORF">G7Y89_g169</name>
</gene>